<reference evidence="7" key="1">
    <citation type="journal article" date="2019" name="Int. J. Syst. Evol. Microbiol.">
        <title>The Global Catalogue of Microorganisms (GCM) 10K type strain sequencing project: providing services to taxonomists for standard genome sequencing and annotation.</title>
        <authorList>
            <consortium name="The Broad Institute Genomics Platform"/>
            <consortium name="The Broad Institute Genome Sequencing Center for Infectious Disease"/>
            <person name="Wu L."/>
            <person name="Ma J."/>
        </authorList>
    </citation>
    <scope>NUCLEOTIDE SEQUENCE [LARGE SCALE GENOMIC DNA]</scope>
    <source>
        <strain evidence="7">CGMCC 4.1782</strain>
    </source>
</reference>
<gene>
    <name evidence="6" type="ORF">ACFSKP_18065</name>
</gene>
<comment type="similarity">
    <text evidence="1 4">Belongs to the short-chain dehydrogenases/reductases (SDR) family.</text>
</comment>
<dbReference type="EMBL" id="JBHUIM010000003">
    <property type="protein sequence ID" value="MFD2248179.1"/>
    <property type="molecule type" value="Genomic_DNA"/>
</dbReference>
<dbReference type="Proteomes" id="UP001597374">
    <property type="component" value="Unassembled WGS sequence"/>
</dbReference>
<dbReference type="CDD" id="cd05233">
    <property type="entry name" value="SDR_c"/>
    <property type="match status" value="1"/>
</dbReference>
<evidence type="ECO:0000256" key="1">
    <source>
        <dbReference type="ARBA" id="ARBA00006484"/>
    </source>
</evidence>
<dbReference type="PANTHER" id="PTHR43391:SF14">
    <property type="entry name" value="DEHYDROGENASE_REDUCTASE SDR FAMILY PROTEIN 7-LIKE"/>
    <property type="match status" value="1"/>
</dbReference>
<dbReference type="SMART" id="SM00822">
    <property type="entry name" value="PKS_KR"/>
    <property type="match status" value="1"/>
</dbReference>
<dbReference type="PRINTS" id="PR00081">
    <property type="entry name" value="GDHRDH"/>
</dbReference>
<protein>
    <submittedName>
        <fullName evidence="6">SDR family oxidoreductase</fullName>
        <ecNumber evidence="6">1.-.-.-</ecNumber>
    </submittedName>
</protein>
<evidence type="ECO:0000256" key="3">
    <source>
        <dbReference type="ARBA" id="ARBA00023002"/>
    </source>
</evidence>
<keyword evidence="7" id="KW-1185">Reference proteome</keyword>
<evidence type="ECO:0000259" key="5">
    <source>
        <dbReference type="SMART" id="SM00822"/>
    </source>
</evidence>
<organism evidence="6 7">
    <name type="scientific">Pontibacter ruber</name>
    <dbReference type="NCBI Taxonomy" id="1343895"/>
    <lineage>
        <taxon>Bacteria</taxon>
        <taxon>Pseudomonadati</taxon>
        <taxon>Bacteroidota</taxon>
        <taxon>Cytophagia</taxon>
        <taxon>Cytophagales</taxon>
        <taxon>Hymenobacteraceae</taxon>
        <taxon>Pontibacter</taxon>
    </lineage>
</organism>
<proteinExistence type="inferred from homology"/>
<dbReference type="SUPFAM" id="SSF51735">
    <property type="entry name" value="NAD(P)-binding Rossmann-fold domains"/>
    <property type="match status" value="1"/>
</dbReference>
<dbReference type="EC" id="1.-.-.-" evidence="6"/>
<dbReference type="PRINTS" id="PR00080">
    <property type="entry name" value="SDRFAMILY"/>
</dbReference>
<dbReference type="RefSeq" id="WP_250431889.1">
    <property type="nucleotide sequence ID" value="NZ_JALPRR010000004.1"/>
</dbReference>
<sequence>MKIENANILITGGTLGIGRATAELLIAHGANVAITGRDEERTHKAAREIGALPITADVANPEDVKRTYSVFMEEFGRLDVLINNAGIGTHGRLEEVSLEEFRRVYEVNVFGAAMMGAQAAEIFKRQNYGNIINIGSSAAVNGYEGGTVYASSKFALRGMTQCWLRELRKYNVRVMLINPSEVTTAFGRSDRQEREEQPNKLRGEEIARAIKGALELDDRGFIPELGVWATNPF</sequence>
<dbReference type="InterPro" id="IPR057326">
    <property type="entry name" value="KR_dom"/>
</dbReference>
<evidence type="ECO:0000256" key="2">
    <source>
        <dbReference type="ARBA" id="ARBA00022857"/>
    </source>
</evidence>
<evidence type="ECO:0000313" key="7">
    <source>
        <dbReference type="Proteomes" id="UP001597374"/>
    </source>
</evidence>
<dbReference type="InterPro" id="IPR036291">
    <property type="entry name" value="NAD(P)-bd_dom_sf"/>
</dbReference>
<evidence type="ECO:0000256" key="4">
    <source>
        <dbReference type="RuleBase" id="RU000363"/>
    </source>
</evidence>
<dbReference type="PANTHER" id="PTHR43391">
    <property type="entry name" value="RETINOL DEHYDROGENASE-RELATED"/>
    <property type="match status" value="1"/>
</dbReference>
<dbReference type="GO" id="GO:0016491">
    <property type="term" value="F:oxidoreductase activity"/>
    <property type="evidence" value="ECO:0007669"/>
    <property type="project" value="UniProtKB-KW"/>
</dbReference>
<dbReference type="Pfam" id="PF00106">
    <property type="entry name" value="adh_short"/>
    <property type="match status" value="1"/>
</dbReference>
<accession>A0ABW5D1Y7</accession>
<keyword evidence="2" id="KW-0521">NADP</keyword>
<keyword evidence="3 6" id="KW-0560">Oxidoreductase</keyword>
<comment type="caution">
    <text evidence="6">The sequence shown here is derived from an EMBL/GenBank/DDBJ whole genome shotgun (WGS) entry which is preliminary data.</text>
</comment>
<name>A0ABW5D1Y7_9BACT</name>
<feature type="domain" description="Ketoreductase" evidence="5">
    <location>
        <begin position="6"/>
        <end position="180"/>
    </location>
</feature>
<dbReference type="Gene3D" id="3.40.50.720">
    <property type="entry name" value="NAD(P)-binding Rossmann-like Domain"/>
    <property type="match status" value="1"/>
</dbReference>
<evidence type="ECO:0000313" key="6">
    <source>
        <dbReference type="EMBL" id="MFD2248179.1"/>
    </source>
</evidence>
<dbReference type="InterPro" id="IPR002347">
    <property type="entry name" value="SDR_fam"/>
</dbReference>